<evidence type="ECO:0000313" key="2">
    <source>
        <dbReference type="Proteomes" id="UP000228614"/>
    </source>
</evidence>
<dbReference type="GO" id="GO:0016779">
    <property type="term" value="F:nucleotidyltransferase activity"/>
    <property type="evidence" value="ECO:0007669"/>
    <property type="project" value="UniProtKB-KW"/>
</dbReference>
<keyword evidence="1" id="KW-0548">Nucleotidyltransferase</keyword>
<organism evidence="1 2">
    <name type="scientific">Candidatus Falkowbacteria bacterium CG10_big_fil_rev_8_21_14_0_10_37_6</name>
    <dbReference type="NCBI Taxonomy" id="1974563"/>
    <lineage>
        <taxon>Bacteria</taxon>
        <taxon>Candidatus Falkowiibacteriota</taxon>
    </lineage>
</organism>
<sequence>MKVVILCGGKGTRMREETEFRPKPLVE</sequence>
<reference evidence="2" key="1">
    <citation type="submission" date="2017-09" db="EMBL/GenBank/DDBJ databases">
        <title>Depth-based differentiation of microbial function through sediment-hosted aquifers and enrichment of novel symbionts in the deep terrestrial subsurface.</title>
        <authorList>
            <person name="Probst A.J."/>
            <person name="Ladd B."/>
            <person name="Jarett J.K."/>
            <person name="Geller-Mcgrath D.E."/>
            <person name="Sieber C.M.K."/>
            <person name="Emerson J.B."/>
            <person name="Anantharaman K."/>
            <person name="Thomas B.C."/>
            <person name="Malmstrom R."/>
            <person name="Stieglmeier M."/>
            <person name="Klingl A."/>
            <person name="Woyke T."/>
            <person name="Ryan C.M."/>
            <person name="Banfield J.F."/>
        </authorList>
    </citation>
    <scope>NUCLEOTIDE SEQUENCE [LARGE SCALE GENOMIC DNA]</scope>
</reference>
<keyword evidence="1" id="KW-0808">Transferase</keyword>
<dbReference type="EMBL" id="PFAN01000047">
    <property type="protein sequence ID" value="PIR95053.1"/>
    <property type="molecule type" value="Genomic_DNA"/>
</dbReference>
<protein>
    <submittedName>
        <fullName evidence="1">Glucose-1-phosphate cytidylyltransferase</fullName>
    </submittedName>
</protein>
<accession>A0A2H0V7K7</accession>
<dbReference type="Gene3D" id="3.90.550.10">
    <property type="entry name" value="Spore Coat Polysaccharide Biosynthesis Protein SpsA, Chain A"/>
    <property type="match status" value="1"/>
</dbReference>
<name>A0A2H0V7K7_9BACT</name>
<dbReference type="AlphaFoldDB" id="A0A2H0V7K7"/>
<dbReference type="InterPro" id="IPR029044">
    <property type="entry name" value="Nucleotide-diphossugar_trans"/>
</dbReference>
<dbReference type="Proteomes" id="UP000228614">
    <property type="component" value="Unassembled WGS sequence"/>
</dbReference>
<feature type="non-terminal residue" evidence="1">
    <location>
        <position position="27"/>
    </location>
</feature>
<evidence type="ECO:0000313" key="1">
    <source>
        <dbReference type="EMBL" id="PIR95053.1"/>
    </source>
</evidence>
<gene>
    <name evidence="1" type="ORF">COT95_00800</name>
</gene>
<proteinExistence type="predicted"/>
<comment type="caution">
    <text evidence="1">The sequence shown here is derived from an EMBL/GenBank/DDBJ whole genome shotgun (WGS) entry which is preliminary data.</text>
</comment>
<dbReference type="SUPFAM" id="SSF53448">
    <property type="entry name" value="Nucleotide-diphospho-sugar transferases"/>
    <property type="match status" value="1"/>
</dbReference>